<dbReference type="InterPro" id="IPR011042">
    <property type="entry name" value="6-blade_b-propeller_TolB-like"/>
</dbReference>
<proteinExistence type="inferred from homology"/>
<dbReference type="SUPFAM" id="SSF63829">
    <property type="entry name" value="Calcium-dependent phosphotriesterase"/>
    <property type="match status" value="1"/>
</dbReference>
<dbReference type="PANTHER" id="PTHR10907:SF47">
    <property type="entry name" value="REGUCALCIN"/>
    <property type="match status" value="1"/>
</dbReference>
<gene>
    <name evidence="5" type="ORF">K1W69_26115</name>
</gene>
<feature type="binding site" evidence="3">
    <location>
        <position position="105"/>
    </location>
    <ligand>
        <name>substrate</name>
    </ligand>
</feature>
<feature type="binding site" evidence="3">
    <location>
        <position position="202"/>
    </location>
    <ligand>
        <name>a divalent metal cation</name>
        <dbReference type="ChEBI" id="CHEBI:60240"/>
    </ligand>
</feature>
<name>A0AAE2ZRJ2_9HYPH</name>
<evidence type="ECO:0000313" key="6">
    <source>
        <dbReference type="Proteomes" id="UP001196509"/>
    </source>
</evidence>
<reference evidence="5" key="1">
    <citation type="submission" date="2021-08" db="EMBL/GenBank/DDBJ databases">
        <title>Hoeflea bacterium WL0058 sp. nov., isolated from the sediment.</title>
        <authorList>
            <person name="Wang L."/>
            <person name="Zhang D."/>
        </authorList>
    </citation>
    <scope>NUCLEOTIDE SEQUENCE</scope>
    <source>
        <strain evidence="5">WL0058</strain>
    </source>
</reference>
<accession>A0AAE2ZRJ2</accession>
<dbReference type="Pfam" id="PF08450">
    <property type="entry name" value="SGL"/>
    <property type="match status" value="1"/>
</dbReference>
<evidence type="ECO:0000256" key="3">
    <source>
        <dbReference type="PIRSR" id="PIRSR605511-2"/>
    </source>
</evidence>
<organism evidence="5 6">
    <name type="scientific">Flavimaribacter sediminis</name>
    <dbReference type="NCBI Taxonomy" id="2865987"/>
    <lineage>
        <taxon>Bacteria</taxon>
        <taxon>Pseudomonadati</taxon>
        <taxon>Pseudomonadota</taxon>
        <taxon>Alphaproteobacteria</taxon>
        <taxon>Hyphomicrobiales</taxon>
        <taxon>Rhizobiaceae</taxon>
        <taxon>Flavimaribacter</taxon>
    </lineage>
</organism>
<keyword evidence="6" id="KW-1185">Reference proteome</keyword>
<keyword evidence="3" id="KW-0479">Metal-binding</keyword>
<dbReference type="GO" id="GO:0019853">
    <property type="term" value="P:L-ascorbic acid biosynthetic process"/>
    <property type="evidence" value="ECO:0007669"/>
    <property type="project" value="TreeGrafter"/>
</dbReference>
<feature type="domain" description="SMP-30/Gluconolactonase/LRE-like region" evidence="4">
    <location>
        <begin position="20"/>
        <end position="260"/>
    </location>
</feature>
<dbReference type="RefSeq" id="WP_220231430.1">
    <property type="nucleotide sequence ID" value="NZ_JAICBX010000008.1"/>
</dbReference>
<dbReference type="Gene3D" id="2.120.10.30">
    <property type="entry name" value="TolB, C-terminal domain"/>
    <property type="match status" value="1"/>
</dbReference>
<feature type="binding site" evidence="3">
    <location>
        <position position="107"/>
    </location>
    <ligand>
        <name>substrate</name>
    </ligand>
</feature>
<dbReference type="EMBL" id="JAICBX010000008">
    <property type="protein sequence ID" value="MBW8640694.1"/>
    <property type="molecule type" value="Genomic_DNA"/>
</dbReference>
<dbReference type="InterPro" id="IPR013658">
    <property type="entry name" value="SGL"/>
</dbReference>
<dbReference type="GO" id="GO:0004341">
    <property type="term" value="F:gluconolactonase activity"/>
    <property type="evidence" value="ECO:0007669"/>
    <property type="project" value="TreeGrafter"/>
</dbReference>
<evidence type="ECO:0000259" key="4">
    <source>
        <dbReference type="Pfam" id="PF08450"/>
    </source>
</evidence>
<dbReference type="AlphaFoldDB" id="A0AAE2ZRJ2"/>
<comment type="similarity">
    <text evidence="1">Belongs to the SMP-30/CGR1 family.</text>
</comment>
<dbReference type="PANTHER" id="PTHR10907">
    <property type="entry name" value="REGUCALCIN"/>
    <property type="match status" value="1"/>
</dbReference>
<dbReference type="GO" id="GO:0005509">
    <property type="term" value="F:calcium ion binding"/>
    <property type="evidence" value="ECO:0007669"/>
    <property type="project" value="TreeGrafter"/>
</dbReference>
<sequence length="304" mass="32508">MASHINTVTATRISQEPDMLGESPVWDDRRQRLYWVDGTACKIRYHDIGSTGCHSIDTPSIVGSVGLTEDGGLVAGLVDGFYLVDVESGAVKPLYIPEHQNEHARFNDGKVDRQGRFVCGGMGVQAEPVGELMRVSADGSAQVLANGIRIANTLGFSPNGDMMYFSDSLDRIIRAYSYGADDAALTEPRMFADTQRFASSPDGATVDSEGCLWVALVQAGKIARFTPDGELDRMVQAPTDMPTCMAFGGPDLTTLFVTSIKNSGSGRAISRHPLGGHLFAIEGLGVAGLPEPRLGQHQGAMKND</sequence>
<dbReference type="Proteomes" id="UP001196509">
    <property type="component" value="Unassembled WGS sequence"/>
</dbReference>
<feature type="binding site" evidence="3">
    <location>
        <position position="22"/>
    </location>
    <ligand>
        <name>a divalent metal cation</name>
        <dbReference type="ChEBI" id="CHEBI:60240"/>
    </ligand>
</feature>
<dbReference type="PRINTS" id="PR01790">
    <property type="entry name" value="SMP30FAMILY"/>
</dbReference>
<dbReference type="InterPro" id="IPR005511">
    <property type="entry name" value="SMP-30"/>
</dbReference>
<feature type="binding site" evidence="3">
    <location>
        <position position="152"/>
    </location>
    <ligand>
        <name>a divalent metal cation</name>
        <dbReference type="ChEBI" id="CHEBI:60240"/>
    </ligand>
</feature>
<protein>
    <submittedName>
        <fullName evidence="5">SMP-30/gluconolactonase/LRE family protein</fullName>
    </submittedName>
</protein>
<comment type="cofactor">
    <cofactor evidence="3">
        <name>Zn(2+)</name>
        <dbReference type="ChEBI" id="CHEBI:29105"/>
    </cofactor>
    <text evidence="3">Binds 1 divalent metal cation per subunit.</text>
</comment>
<evidence type="ECO:0000256" key="2">
    <source>
        <dbReference type="PIRSR" id="PIRSR605511-1"/>
    </source>
</evidence>
<keyword evidence="3" id="KW-0862">Zinc</keyword>
<evidence type="ECO:0000256" key="1">
    <source>
        <dbReference type="ARBA" id="ARBA00008853"/>
    </source>
</evidence>
<comment type="caution">
    <text evidence="5">The sequence shown here is derived from an EMBL/GenBank/DDBJ whole genome shotgun (WGS) entry which is preliminary data.</text>
</comment>
<feature type="active site" description="Proton donor/acceptor" evidence="2">
    <location>
        <position position="202"/>
    </location>
</feature>
<evidence type="ECO:0000313" key="5">
    <source>
        <dbReference type="EMBL" id="MBW8640694.1"/>
    </source>
</evidence>